<dbReference type="EMBL" id="KZ820541">
    <property type="protein sequence ID" value="PWN47111.1"/>
    <property type="molecule type" value="Genomic_DNA"/>
</dbReference>
<proteinExistence type="predicted"/>
<evidence type="ECO:0000313" key="2">
    <source>
        <dbReference type="Proteomes" id="UP000245626"/>
    </source>
</evidence>
<sequence length="675" mass="73997">MPPSSHDHQPLLSSPHDHSDEPDTRFTIDYDGDEDQDPYRPLPARDEDEDEDEEDPHKYPPLPPSYDEAILHSAPNSSWNSVSSWFTLSRTTREHLQGCLPHLRRSTNHADAATLSERFTKLYRNLLRYLPTSRFAQASVFIFGLWILVILTGPGFYDGSAGNGAGGYSSNYDYASIPDVAPLPLKGDGKVAESASWTWHGCQSSNHLKPGKVVCTSTASFLLDPNKAKDSFQSTDSIFLDVDPIRTNRPEPAGSVAGKVNLIHESKDVVRKEEERGMVKVEITATYDEQSTDLFNKTLVAKTKRSFFDEGVEILTYVKYTQQDSPVRFDVDVLFPYGVNVPTFECETGSAHIEAFLPSAGSKKARGSGTEQPALLLGDRAGLVERDSSGEGEGDSYPSYFGKLHLKTLTGDVSLGSTKALVDINMSTSSGRIHVEGHSRAMRIRTKGSSGQVTLAEGSKLEALIEASLRTQNGDIVIGKGSWIKATRVTTETSNGNLLAGQATLFANNTLTMRTSNGRIEAQVGVTKPDKRLLDGKVGKRTDFVEVEASTSNGAIQLTYSEHEVDVPLKSIASSKLGNVEVNHHVEFQGTFQMLGSTNSRLEGKGSKPGRVTETKADKRTRWLKVDSDSYGWINRQITGRIWWGSEQEDPSEKAGSSQLDSVMGLVVLRFAEVD</sequence>
<dbReference type="Proteomes" id="UP000245626">
    <property type="component" value="Unassembled WGS sequence"/>
</dbReference>
<keyword evidence="2" id="KW-1185">Reference proteome</keyword>
<gene>
    <name evidence="1" type="ORF">IE53DRAFT_390752</name>
</gene>
<name>A0ACD0NMS4_9BASI</name>
<organism evidence="1 2">
    <name type="scientific">Violaceomyces palustris</name>
    <dbReference type="NCBI Taxonomy" id="1673888"/>
    <lineage>
        <taxon>Eukaryota</taxon>
        <taxon>Fungi</taxon>
        <taxon>Dikarya</taxon>
        <taxon>Basidiomycota</taxon>
        <taxon>Ustilaginomycotina</taxon>
        <taxon>Ustilaginomycetes</taxon>
        <taxon>Violaceomycetales</taxon>
        <taxon>Violaceomycetaceae</taxon>
        <taxon>Violaceomyces</taxon>
    </lineage>
</organism>
<evidence type="ECO:0000313" key="1">
    <source>
        <dbReference type="EMBL" id="PWN47111.1"/>
    </source>
</evidence>
<reference evidence="1 2" key="1">
    <citation type="journal article" date="2018" name="Mol. Biol. Evol.">
        <title>Broad Genomic Sampling Reveals a Smut Pathogenic Ancestry of the Fungal Clade Ustilaginomycotina.</title>
        <authorList>
            <person name="Kijpornyongpan T."/>
            <person name="Mondo S.J."/>
            <person name="Barry K."/>
            <person name="Sandor L."/>
            <person name="Lee J."/>
            <person name="Lipzen A."/>
            <person name="Pangilinan J."/>
            <person name="LaButti K."/>
            <person name="Hainaut M."/>
            <person name="Henrissat B."/>
            <person name="Grigoriev I.V."/>
            <person name="Spatafora J.W."/>
            <person name="Aime M.C."/>
        </authorList>
    </citation>
    <scope>NUCLEOTIDE SEQUENCE [LARGE SCALE GENOMIC DNA]</scope>
    <source>
        <strain evidence="1 2">SA 807</strain>
    </source>
</reference>
<protein>
    <submittedName>
        <fullName evidence="1">Uncharacterized protein</fullName>
    </submittedName>
</protein>
<accession>A0ACD0NMS4</accession>